<dbReference type="InterPro" id="IPR015797">
    <property type="entry name" value="NUDIX_hydrolase-like_dom_sf"/>
</dbReference>
<evidence type="ECO:0000313" key="3">
    <source>
        <dbReference type="EMBL" id="KAK3285362.1"/>
    </source>
</evidence>
<dbReference type="GO" id="GO:0044715">
    <property type="term" value="F:8-oxo-dGDP phosphatase activity"/>
    <property type="evidence" value="ECO:0007669"/>
    <property type="project" value="UniProtKB-ARBA"/>
</dbReference>
<dbReference type="FunFam" id="3.90.79.10:FF:000019">
    <property type="entry name" value="Thiamin pyrophosphokinase, putative"/>
    <property type="match status" value="1"/>
</dbReference>
<protein>
    <recommendedName>
        <fullName evidence="2">Nudix hydrolase domain-containing protein</fullName>
    </recommendedName>
</protein>
<reference evidence="3 4" key="1">
    <citation type="journal article" date="2015" name="Genome Biol. Evol.">
        <title>Comparative Genomics of a Bacterivorous Green Alga Reveals Evolutionary Causalities and Consequences of Phago-Mixotrophic Mode of Nutrition.</title>
        <authorList>
            <person name="Burns J.A."/>
            <person name="Paasch A."/>
            <person name="Narechania A."/>
            <person name="Kim E."/>
        </authorList>
    </citation>
    <scope>NUCLEOTIDE SEQUENCE [LARGE SCALE GENOMIC DNA]</scope>
    <source>
        <strain evidence="3 4">PLY_AMNH</strain>
    </source>
</reference>
<dbReference type="InterPro" id="IPR031804">
    <property type="entry name" value="DUF4743"/>
</dbReference>
<dbReference type="Proteomes" id="UP001190700">
    <property type="component" value="Unassembled WGS sequence"/>
</dbReference>
<accession>A0AAE0LHH1</accession>
<sequence length="316" mass="34488">MEKHPKRRRGEKFVFRAQAAEPGTAPIAQGYLARIAENNVAPTTEVFAPFRFEGTDVGNISVVFAKQLQRFPRVFVVDFPSAITMNPALQSPEERSDAAAGVLKELASEGVVTGWRDELYPVLKGFGSPPLLCVERAAAQLFGITAYGVHVNGYVTLPNGEKELWVARRSSTKPTWPGLLDHIVAGGQPHGISPTANVAKECSEEANIPQDLAETAVAVGAVSYKGVTEGNLKGDVLFCYDLHLPLDFTPENMDGEVDEFMRLPLSEVAELIQTTQDFKPNVNLVIIDFLVRHGFIRPEEPDYLQIVASLRSGVCA</sequence>
<dbReference type="AlphaFoldDB" id="A0AAE0LHH1"/>
<dbReference type="Pfam" id="PF15916">
    <property type="entry name" value="DUF4743"/>
    <property type="match status" value="1"/>
</dbReference>
<proteinExistence type="predicted"/>
<dbReference type="Pfam" id="PF00293">
    <property type="entry name" value="NUDIX"/>
    <property type="match status" value="1"/>
</dbReference>
<evidence type="ECO:0000256" key="1">
    <source>
        <dbReference type="ARBA" id="ARBA00003778"/>
    </source>
</evidence>
<keyword evidence="4" id="KW-1185">Reference proteome</keyword>
<dbReference type="PANTHER" id="PTHR13622">
    <property type="entry name" value="THIAMIN PYROPHOSPHOKINASE"/>
    <property type="match status" value="1"/>
</dbReference>
<gene>
    <name evidence="3" type="ORF">CYMTET_7033</name>
</gene>
<dbReference type="Gene3D" id="3.90.79.10">
    <property type="entry name" value="Nucleoside Triphosphate Pyrophosphohydrolase"/>
    <property type="match status" value="1"/>
</dbReference>
<evidence type="ECO:0000313" key="4">
    <source>
        <dbReference type="Proteomes" id="UP001190700"/>
    </source>
</evidence>
<dbReference type="SUPFAM" id="SSF55811">
    <property type="entry name" value="Nudix"/>
    <property type="match status" value="1"/>
</dbReference>
<dbReference type="CDD" id="cd03676">
    <property type="entry name" value="NUDIX_Tnr3_like"/>
    <property type="match status" value="1"/>
</dbReference>
<dbReference type="EMBL" id="LGRX02001865">
    <property type="protein sequence ID" value="KAK3285362.1"/>
    <property type="molecule type" value="Genomic_DNA"/>
</dbReference>
<name>A0AAE0LHH1_9CHLO</name>
<dbReference type="PROSITE" id="PS51462">
    <property type="entry name" value="NUDIX"/>
    <property type="match status" value="1"/>
</dbReference>
<organism evidence="3 4">
    <name type="scientific">Cymbomonas tetramitiformis</name>
    <dbReference type="NCBI Taxonomy" id="36881"/>
    <lineage>
        <taxon>Eukaryota</taxon>
        <taxon>Viridiplantae</taxon>
        <taxon>Chlorophyta</taxon>
        <taxon>Pyramimonadophyceae</taxon>
        <taxon>Pyramimonadales</taxon>
        <taxon>Pyramimonadaceae</taxon>
        <taxon>Cymbomonas</taxon>
    </lineage>
</organism>
<comment type="caution">
    <text evidence="3">The sequence shown here is derived from an EMBL/GenBank/DDBJ whole genome shotgun (WGS) entry which is preliminary data.</text>
</comment>
<evidence type="ECO:0000259" key="2">
    <source>
        <dbReference type="PROSITE" id="PS51462"/>
    </source>
</evidence>
<comment type="function">
    <text evidence="1">Probably mediates the hydrolysis of some nucleoside diphosphate derivatives.</text>
</comment>
<dbReference type="PANTHER" id="PTHR13622:SF8">
    <property type="entry name" value="THIAMIN PYROPHOSPHOKINASE 1"/>
    <property type="match status" value="1"/>
</dbReference>
<feature type="domain" description="Nudix hydrolase" evidence="2">
    <location>
        <begin position="146"/>
        <end position="288"/>
    </location>
</feature>
<dbReference type="InterPro" id="IPR000086">
    <property type="entry name" value="NUDIX_hydrolase_dom"/>
</dbReference>